<dbReference type="EMBL" id="HG992978">
    <property type="protein sequence ID" value="CAE7015165.1"/>
    <property type="molecule type" value="Genomic_DNA"/>
</dbReference>
<reference evidence="1" key="1">
    <citation type="submission" date="2021-02" db="EMBL/GenBank/DDBJ databases">
        <authorList>
            <person name="Syme A R."/>
            <person name="Syme A R."/>
            <person name="Moolhuijzen P."/>
        </authorList>
    </citation>
    <scope>NUCLEOTIDE SEQUENCE</scope>
    <source>
        <strain evidence="1">W1-1</strain>
    </source>
</reference>
<evidence type="ECO:0000313" key="2">
    <source>
        <dbReference type="Proteomes" id="UP000472372"/>
    </source>
</evidence>
<organism evidence="1 2">
    <name type="scientific">Pyrenophora teres f. teres</name>
    <dbReference type="NCBI Taxonomy" id="97479"/>
    <lineage>
        <taxon>Eukaryota</taxon>
        <taxon>Fungi</taxon>
        <taxon>Dikarya</taxon>
        <taxon>Ascomycota</taxon>
        <taxon>Pezizomycotina</taxon>
        <taxon>Dothideomycetes</taxon>
        <taxon>Pleosporomycetidae</taxon>
        <taxon>Pleosporales</taxon>
        <taxon>Pleosporineae</taxon>
        <taxon>Pleosporaceae</taxon>
        <taxon>Pyrenophora</taxon>
    </lineage>
</organism>
<protein>
    <submittedName>
        <fullName evidence="1">Uncharacterized protein</fullName>
    </submittedName>
</protein>
<dbReference type="AlphaFoldDB" id="A0A6S6VC02"/>
<accession>A0A6S6VC02</accession>
<proteinExistence type="predicted"/>
<sequence>MHFNLLTVVVLLSYAGSSMGLSSPCHTDKGNLCGNTRISISGPDAPYSYLCDLSWKESPPRRTCIFLSARFGRNWWCCTT</sequence>
<name>A0A6S6VC02_9PLEO</name>
<evidence type="ECO:0000313" key="1">
    <source>
        <dbReference type="EMBL" id="CAE7015165.1"/>
    </source>
</evidence>
<dbReference type="Proteomes" id="UP000472372">
    <property type="component" value="Chromosome 2"/>
</dbReference>
<gene>
    <name evidence="1" type="ORF">PTTW11_02758</name>
</gene>